<dbReference type="PaxDb" id="667014-Thein_0674"/>
<dbReference type="CDD" id="cd03301">
    <property type="entry name" value="ABC_MalK_N"/>
    <property type="match status" value="1"/>
</dbReference>
<dbReference type="GO" id="GO:0055052">
    <property type="term" value="C:ATP-binding cassette (ABC) transporter complex, substrate-binding subunit-containing"/>
    <property type="evidence" value="ECO:0007669"/>
    <property type="project" value="TreeGrafter"/>
</dbReference>
<evidence type="ECO:0000256" key="6">
    <source>
        <dbReference type="ARBA" id="ARBA00023136"/>
    </source>
</evidence>
<dbReference type="EMBL" id="CP002683">
    <property type="protein sequence ID" value="AEH44554.1"/>
    <property type="molecule type" value="Genomic_DNA"/>
</dbReference>
<dbReference type="SUPFAM" id="SSF52540">
    <property type="entry name" value="P-loop containing nucleoside triphosphate hydrolases"/>
    <property type="match status" value="1"/>
</dbReference>
<dbReference type="SMART" id="SM00382">
    <property type="entry name" value="AAA"/>
    <property type="match status" value="1"/>
</dbReference>
<dbReference type="eggNOG" id="COG3842">
    <property type="taxonomic scope" value="Bacteria"/>
</dbReference>
<accession>F8ABU4</accession>
<name>F8ABU4_THEID</name>
<evidence type="ECO:0000256" key="1">
    <source>
        <dbReference type="ARBA" id="ARBA00022448"/>
    </source>
</evidence>
<dbReference type="PANTHER" id="PTHR43875:SF15">
    <property type="entry name" value="TREHALOSE IMPORT ATP-BINDING PROTEIN SUGC"/>
    <property type="match status" value="1"/>
</dbReference>
<organism evidence="8 9">
    <name type="scientific">Thermodesulfatator indicus (strain DSM 15286 / JCM 11887 / CIR29812)</name>
    <dbReference type="NCBI Taxonomy" id="667014"/>
    <lineage>
        <taxon>Bacteria</taxon>
        <taxon>Pseudomonadati</taxon>
        <taxon>Thermodesulfobacteriota</taxon>
        <taxon>Thermodesulfobacteria</taxon>
        <taxon>Thermodesulfobacteriales</taxon>
        <taxon>Thermodesulfatatoraceae</taxon>
        <taxon>Thermodesulfatator</taxon>
    </lineage>
</organism>
<dbReference type="FunFam" id="3.40.50.300:FF:000042">
    <property type="entry name" value="Maltose/maltodextrin ABC transporter, ATP-binding protein"/>
    <property type="match status" value="1"/>
</dbReference>
<keyword evidence="1" id="KW-0813">Transport</keyword>
<keyword evidence="6" id="KW-0472">Membrane</keyword>
<dbReference type="PANTHER" id="PTHR43875">
    <property type="entry name" value="MALTODEXTRIN IMPORT ATP-BINDING PROTEIN MSMX"/>
    <property type="match status" value="1"/>
</dbReference>
<sequence>MTIELKNIIKKFGDKEVIKNLSLSIDSKKFTVLLGESGSGKTTVLRIIAGLEKIDNGKIIIDGKDVTYKEAHERGISMVFQSYALFPHMTAKENIIFGLKVRKEKKDTIEAKLKRIASLLNITEILNRKPSQLSGGQRQRIALARAIISGRKICLMDEPLSNLDARLRDNMRKELKNLQQTLNLTVVYVTHDQIEAMSMADKIILIREGKIEQEGTPYELYNFPKTIYTAKFIGTPPMNVITIEEIKKENILPKLKFPETAKYIGIRPENFEINTKKIFFGTGEIKFTEYCGSETIHTIKIGKILIYLKTSSKTNIKAGKRIKIYCDYNDLRFFDKNGQLLIENKIKGGVGNEKNVRSIDSTTNYGDQLENLLCS</sequence>
<dbReference type="Pfam" id="PF00005">
    <property type="entry name" value="ABC_tran"/>
    <property type="match status" value="1"/>
</dbReference>
<evidence type="ECO:0000313" key="8">
    <source>
        <dbReference type="EMBL" id="AEH44554.1"/>
    </source>
</evidence>
<dbReference type="GO" id="GO:0008643">
    <property type="term" value="P:carbohydrate transport"/>
    <property type="evidence" value="ECO:0007669"/>
    <property type="project" value="InterPro"/>
</dbReference>
<gene>
    <name evidence="8" type="ordered locus">Thein_0674</name>
</gene>
<reference evidence="9" key="1">
    <citation type="submission" date="2011-04" db="EMBL/GenBank/DDBJ databases">
        <title>The complete genome of Thermodesulfatator indicus DSM 15286.</title>
        <authorList>
            <person name="Lucas S."/>
            <person name="Copeland A."/>
            <person name="Lapidus A."/>
            <person name="Bruce D."/>
            <person name="Goodwin L."/>
            <person name="Pitluck S."/>
            <person name="Peters L."/>
            <person name="Kyrpides N."/>
            <person name="Mavromatis K."/>
            <person name="Pagani I."/>
            <person name="Ivanova N."/>
            <person name="Saunders L."/>
            <person name="Detter J.C."/>
            <person name="Tapia R."/>
            <person name="Han C."/>
            <person name="Land M."/>
            <person name="Hauser L."/>
            <person name="Markowitz V."/>
            <person name="Cheng J.-F."/>
            <person name="Hugenholtz P."/>
            <person name="Woyke T."/>
            <person name="Wu D."/>
            <person name="Spring S."/>
            <person name="Schroeder M."/>
            <person name="Brambilla E."/>
            <person name="Klenk H.-P."/>
            <person name="Eisen J.A."/>
        </authorList>
    </citation>
    <scope>NUCLEOTIDE SEQUENCE [LARGE SCALE GENOMIC DNA]</scope>
    <source>
        <strain evidence="9">DSM 15286 / JCM 11887 / CIR29812</strain>
    </source>
</reference>
<dbReference type="GO" id="GO:0005524">
    <property type="term" value="F:ATP binding"/>
    <property type="evidence" value="ECO:0007669"/>
    <property type="project" value="UniProtKB-KW"/>
</dbReference>
<dbReference type="Proteomes" id="UP000006793">
    <property type="component" value="Chromosome"/>
</dbReference>
<reference evidence="8 9" key="2">
    <citation type="journal article" date="2012" name="Stand. Genomic Sci.">
        <title>Complete genome sequence of the thermophilic sulfate-reducing ocean bacterium Thermodesulfatator indicus type strain (CIR29812(T)).</title>
        <authorList>
            <person name="Anderson I."/>
            <person name="Saunders E."/>
            <person name="Lapidus A."/>
            <person name="Nolan M."/>
            <person name="Lucas S."/>
            <person name="Tice H."/>
            <person name="Del Rio T.G."/>
            <person name="Cheng J.F."/>
            <person name="Han C."/>
            <person name="Tapia R."/>
            <person name="Goodwin L.A."/>
            <person name="Pitluck S."/>
            <person name="Liolios K."/>
            <person name="Mavromatis K."/>
            <person name="Pagani I."/>
            <person name="Ivanova N."/>
            <person name="Mikhailova N."/>
            <person name="Pati A."/>
            <person name="Chen A."/>
            <person name="Palaniappan K."/>
            <person name="Land M."/>
            <person name="Hauser L."/>
            <person name="Jeffries C.D."/>
            <person name="Chang Y.J."/>
            <person name="Brambilla E.M."/>
            <person name="Rohde M."/>
            <person name="Spring S."/>
            <person name="Goker M."/>
            <person name="Detter J.C."/>
            <person name="Woyke T."/>
            <person name="Bristow J."/>
            <person name="Eisen J.A."/>
            <person name="Markowitz V."/>
            <person name="Hugenholtz P."/>
            <person name="Kyrpides N.C."/>
            <person name="Klenk H.P."/>
        </authorList>
    </citation>
    <scope>NUCLEOTIDE SEQUENCE [LARGE SCALE GENOMIC DNA]</scope>
    <source>
        <strain evidence="9">DSM 15286 / JCM 11887 / CIR29812</strain>
    </source>
</reference>
<dbReference type="Gene3D" id="2.40.50.100">
    <property type="match status" value="1"/>
</dbReference>
<keyword evidence="5" id="KW-1278">Translocase</keyword>
<dbReference type="InterPro" id="IPR027417">
    <property type="entry name" value="P-loop_NTPase"/>
</dbReference>
<dbReference type="InterPro" id="IPR008995">
    <property type="entry name" value="Mo/tungstate-bd_C_term_dom"/>
</dbReference>
<dbReference type="InterPro" id="IPR047641">
    <property type="entry name" value="ABC_transpr_MalK/UgpC-like"/>
</dbReference>
<dbReference type="GO" id="GO:0016887">
    <property type="term" value="F:ATP hydrolysis activity"/>
    <property type="evidence" value="ECO:0007669"/>
    <property type="project" value="InterPro"/>
</dbReference>
<proteinExistence type="predicted"/>
<dbReference type="RefSeq" id="WP_013907299.1">
    <property type="nucleotide sequence ID" value="NC_015681.1"/>
</dbReference>
<keyword evidence="2" id="KW-1003">Cell membrane</keyword>
<feature type="domain" description="ABC transporter" evidence="7">
    <location>
        <begin position="3"/>
        <end position="233"/>
    </location>
</feature>
<dbReference type="InParanoid" id="F8ABU4"/>
<dbReference type="HOGENOM" id="CLU_000604_1_1_0"/>
<dbReference type="FunCoup" id="F8ABU4">
    <property type="interactions" value="219"/>
</dbReference>
<dbReference type="PROSITE" id="PS50893">
    <property type="entry name" value="ABC_TRANSPORTER_2"/>
    <property type="match status" value="1"/>
</dbReference>
<dbReference type="AlphaFoldDB" id="F8ABU4"/>
<evidence type="ECO:0000259" key="7">
    <source>
        <dbReference type="PROSITE" id="PS50893"/>
    </source>
</evidence>
<evidence type="ECO:0000256" key="5">
    <source>
        <dbReference type="ARBA" id="ARBA00022967"/>
    </source>
</evidence>
<dbReference type="STRING" id="667014.Thein_0674"/>
<dbReference type="InterPro" id="IPR015855">
    <property type="entry name" value="ABC_transpr_MalK-like"/>
</dbReference>
<dbReference type="InterPro" id="IPR017871">
    <property type="entry name" value="ABC_transporter-like_CS"/>
</dbReference>
<dbReference type="OrthoDB" id="9802264at2"/>
<evidence type="ECO:0000313" key="9">
    <source>
        <dbReference type="Proteomes" id="UP000006793"/>
    </source>
</evidence>
<protein>
    <submittedName>
        <fullName evidence="8">ABC transporter related protein</fullName>
    </submittedName>
</protein>
<keyword evidence="3" id="KW-0547">Nucleotide-binding</keyword>
<dbReference type="InterPro" id="IPR003593">
    <property type="entry name" value="AAA+_ATPase"/>
</dbReference>
<dbReference type="GO" id="GO:0140359">
    <property type="term" value="F:ABC-type transporter activity"/>
    <property type="evidence" value="ECO:0007669"/>
    <property type="project" value="InterPro"/>
</dbReference>
<evidence type="ECO:0000256" key="2">
    <source>
        <dbReference type="ARBA" id="ARBA00022475"/>
    </source>
</evidence>
<evidence type="ECO:0000256" key="4">
    <source>
        <dbReference type="ARBA" id="ARBA00022840"/>
    </source>
</evidence>
<dbReference type="PROSITE" id="PS00211">
    <property type="entry name" value="ABC_TRANSPORTER_1"/>
    <property type="match status" value="1"/>
</dbReference>
<keyword evidence="4" id="KW-0067">ATP-binding</keyword>
<dbReference type="KEGG" id="tid:Thein_0674"/>
<evidence type="ECO:0000256" key="3">
    <source>
        <dbReference type="ARBA" id="ARBA00022741"/>
    </source>
</evidence>
<dbReference type="SUPFAM" id="SSF50331">
    <property type="entry name" value="MOP-like"/>
    <property type="match status" value="1"/>
</dbReference>
<keyword evidence="9" id="KW-1185">Reference proteome</keyword>
<dbReference type="Gene3D" id="3.40.50.300">
    <property type="entry name" value="P-loop containing nucleotide triphosphate hydrolases"/>
    <property type="match status" value="1"/>
</dbReference>
<dbReference type="InterPro" id="IPR003439">
    <property type="entry name" value="ABC_transporter-like_ATP-bd"/>
</dbReference>